<dbReference type="InterPro" id="IPR045187">
    <property type="entry name" value="CcO_II"/>
</dbReference>
<evidence type="ECO:0000256" key="6">
    <source>
        <dbReference type="ARBA" id="ARBA00022692"/>
    </source>
</evidence>
<evidence type="ECO:0000313" key="19">
    <source>
        <dbReference type="Proteomes" id="UP001193035"/>
    </source>
</evidence>
<keyword evidence="11 14" id="KW-0472">Membrane</keyword>
<dbReference type="PROSITE" id="PS50999">
    <property type="entry name" value="COX2_TM"/>
    <property type="match status" value="1"/>
</dbReference>
<dbReference type="InterPro" id="IPR008972">
    <property type="entry name" value="Cupredoxin"/>
</dbReference>
<keyword evidence="3 14" id="KW-0813">Transport</keyword>
<keyword evidence="13" id="KW-0449">Lipoprotein</keyword>
<dbReference type="InterPro" id="IPR036257">
    <property type="entry name" value="Cyt_c_oxidase_su2_TM_sf"/>
</dbReference>
<dbReference type="InterPro" id="IPR034227">
    <property type="entry name" value="CuRO_UO_II"/>
</dbReference>
<evidence type="ECO:0000313" key="18">
    <source>
        <dbReference type="EMBL" id="TMV08455.1"/>
    </source>
</evidence>
<sequence length="244" mass="26578">MLLVVVPVILMALAFAWRYRATNDRAAYSPDWDRSRVVEITVWGIPAIMVGLLATMVWDKTHALDPYKPLPGGEPLLVQAVALNWKWLFIYPDHGIATVNELAIPADRPVSFRVTSQVAMNSFIIPDLGGQIYAMAGMETQLNLQANEPGKMQGRNMQFSGTGFPQQTFDVLAMTEADFDGWIERVRASDQALDDRSFAEISQPSIAAPVTYFASAPQGFFAGLLAGSADMPHAADTTAEGAGN</sequence>
<keyword evidence="5 14" id="KW-0679">Respiratory chain</keyword>
<accession>A0ABY2WZN3</accession>
<keyword evidence="4 14" id="KW-1003">Cell membrane</keyword>
<dbReference type="EMBL" id="VCPD01000002">
    <property type="protein sequence ID" value="TMV08455.1"/>
    <property type="molecule type" value="Genomic_DNA"/>
</dbReference>
<organism evidence="18 19">
    <name type="scientific">Ruegeria sediminis</name>
    <dbReference type="NCBI Taxonomy" id="2583820"/>
    <lineage>
        <taxon>Bacteria</taxon>
        <taxon>Pseudomonadati</taxon>
        <taxon>Pseudomonadota</taxon>
        <taxon>Alphaproteobacteria</taxon>
        <taxon>Rhodobacterales</taxon>
        <taxon>Roseobacteraceae</taxon>
        <taxon>Ruegeria</taxon>
    </lineage>
</organism>
<keyword evidence="6 15" id="KW-0812">Transmembrane</keyword>
<evidence type="ECO:0000256" key="3">
    <source>
        <dbReference type="ARBA" id="ARBA00022448"/>
    </source>
</evidence>
<dbReference type="InterPro" id="IPR010514">
    <property type="entry name" value="COX_ARM"/>
</dbReference>
<evidence type="ECO:0000259" key="17">
    <source>
        <dbReference type="PROSITE" id="PS50999"/>
    </source>
</evidence>
<dbReference type="PIRSF" id="PIRSF000292">
    <property type="entry name" value="Ubi_od_II"/>
    <property type="match status" value="1"/>
</dbReference>
<comment type="caution">
    <text evidence="18">The sequence shown here is derived from an EMBL/GenBank/DDBJ whole genome shotgun (WGS) entry which is preliminary data.</text>
</comment>
<dbReference type="InterPro" id="IPR002429">
    <property type="entry name" value="CcO_II-like_C"/>
</dbReference>
<dbReference type="InterPro" id="IPR011759">
    <property type="entry name" value="Cyt_c_oxidase_su2_TM_dom"/>
</dbReference>
<dbReference type="Gene3D" id="2.60.40.420">
    <property type="entry name" value="Cupredoxins - blue copper proteins"/>
    <property type="match status" value="1"/>
</dbReference>
<evidence type="ECO:0000259" key="16">
    <source>
        <dbReference type="PROSITE" id="PS50857"/>
    </source>
</evidence>
<keyword evidence="9 15" id="KW-1133">Transmembrane helix</keyword>
<dbReference type="InterPro" id="IPR006333">
    <property type="entry name" value="Cyt_o_ubiquinol_oxidase_su2"/>
</dbReference>
<dbReference type="PROSITE" id="PS50857">
    <property type="entry name" value="COX2_CUA"/>
    <property type="match status" value="1"/>
</dbReference>
<evidence type="ECO:0000256" key="12">
    <source>
        <dbReference type="ARBA" id="ARBA00023139"/>
    </source>
</evidence>
<keyword evidence="8 14" id="KW-0249">Electron transport</keyword>
<name>A0ABY2WZN3_9RHOB</name>
<dbReference type="Proteomes" id="UP001193035">
    <property type="component" value="Unassembled WGS sequence"/>
</dbReference>
<keyword evidence="19" id="KW-1185">Reference proteome</keyword>
<feature type="domain" description="Cytochrome oxidase subunit II copper A binding" evidence="16">
    <location>
        <begin position="73"/>
        <end position="185"/>
    </location>
</feature>
<keyword evidence="10 14" id="KW-0560">Oxidoreductase</keyword>
<keyword evidence="12" id="KW-0564">Palmitate</keyword>
<evidence type="ECO:0000256" key="9">
    <source>
        <dbReference type="ARBA" id="ARBA00022989"/>
    </source>
</evidence>
<dbReference type="SUPFAM" id="SSF49503">
    <property type="entry name" value="Cupredoxins"/>
    <property type="match status" value="1"/>
</dbReference>
<evidence type="ECO:0000256" key="4">
    <source>
        <dbReference type="ARBA" id="ARBA00022475"/>
    </source>
</evidence>
<gene>
    <name evidence="18" type="ORF">FGK63_04780</name>
</gene>
<evidence type="ECO:0000256" key="14">
    <source>
        <dbReference type="PIRNR" id="PIRNR000292"/>
    </source>
</evidence>
<comment type="subcellular location">
    <subcellularLocation>
        <location evidence="1">Cell membrane</location>
        <topology evidence="1">Multi-pass membrane protein</topology>
    </subcellularLocation>
</comment>
<feature type="domain" description="Cytochrome oxidase subunit II transmembrane region profile" evidence="17">
    <location>
        <begin position="1"/>
        <end position="68"/>
    </location>
</feature>
<evidence type="ECO:0000256" key="5">
    <source>
        <dbReference type="ARBA" id="ARBA00022660"/>
    </source>
</evidence>
<keyword evidence="7" id="KW-0732">Signal</keyword>
<reference evidence="18 19" key="1">
    <citation type="submission" date="2019-05" db="EMBL/GenBank/DDBJ databases">
        <title>Ruegeria sp. nov., isolated from tidal flat.</title>
        <authorList>
            <person name="Kim W."/>
        </authorList>
    </citation>
    <scope>NUCLEOTIDE SEQUENCE [LARGE SCALE GENOMIC DNA]</scope>
    <source>
        <strain evidence="18 19">CAU 1488</strain>
    </source>
</reference>
<evidence type="ECO:0000256" key="8">
    <source>
        <dbReference type="ARBA" id="ARBA00022982"/>
    </source>
</evidence>
<dbReference type="PANTHER" id="PTHR22888">
    <property type="entry name" value="CYTOCHROME C OXIDASE, SUBUNIT II"/>
    <property type="match status" value="1"/>
</dbReference>
<evidence type="ECO:0000256" key="7">
    <source>
        <dbReference type="ARBA" id="ARBA00022729"/>
    </source>
</evidence>
<protein>
    <recommendedName>
        <fullName evidence="14">Ubiquinol oxidase subunit 2</fullName>
    </recommendedName>
</protein>
<dbReference type="Gene3D" id="1.10.287.90">
    <property type="match status" value="1"/>
</dbReference>
<evidence type="ECO:0000256" key="15">
    <source>
        <dbReference type="SAM" id="Phobius"/>
    </source>
</evidence>
<evidence type="ECO:0000256" key="11">
    <source>
        <dbReference type="ARBA" id="ARBA00023136"/>
    </source>
</evidence>
<dbReference type="PANTHER" id="PTHR22888:SF18">
    <property type="entry name" value="CYTOCHROME BO(3) UBIQUINOL OXIDASE SUBUNIT 2"/>
    <property type="match status" value="1"/>
</dbReference>
<dbReference type="CDD" id="cd04212">
    <property type="entry name" value="CuRO_UO_II"/>
    <property type="match status" value="1"/>
</dbReference>
<evidence type="ECO:0000256" key="2">
    <source>
        <dbReference type="ARBA" id="ARBA00007866"/>
    </source>
</evidence>
<dbReference type="Pfam" id="PF06481">
    <property type="entry name" value="COX_ARM"/>
    <property type="match status" value="1"/>
</dbReference>
<dbReference type="SUPFAM" id="SSF81464">
    <property type="entry name" value="Cytochrome c oxidase subunit II-like, transmembrane region"/>
    <property type="match status" value="1"/>
</dbReference>
<evidence type="ECO:0000256" key="10">
    <source>
        <dbReference type="ARBA" id="ARBA00023002"/>
    </source>
</evidence>
<evidence type="ECO:0000256" key="13">
    <source>
        <dbReference type="ARBA" id="ARBA00023288"/>
    </source>
</evidence>
<proteinExistence type="inferred from homology"/>
<comment type="similarity">
    <text evidence="2 14">Belongs to the cytochrome c oxidase subunit 2 family.</text>
</comment>
<feature type="transmembrane region" description="Helical" evidence="15">
    <location>
        <begin position="40"/>
        <end position="58"/>
    </location>
</feature>
<evidence type="ECO:0000256" key="1">
    <source>
        <dbReference type="ARBA" id="ARBA00004651"/>
    </source>
</evidence>